<keyword evidence="3 5" id="KW-0540">Nuclease</keyword>
<name>A0A3D8IZL9_9HELI</name>
<keyword evidence="2 5" id="KW-0690">Ribosome biogenesis</keyword>
<dbReference type="InterPro" id="IPR037027">
    <property type="entry name" value="YqgF/RNaseH-like_dom_sf"/>
</dbReference>
<feature type="domain" description="YqgF/RNase H-like" evidence="6">
    <location>
        <begin position="3"/>
        <end position="100"/>
    </location>
</feature>
<keyword evidence="4 5" id="KW-0378">Hydrolase</keyword>
<dbReference type="HAMAP" id="MF_00651">
    <property type="entry name" value="Nuclease_YqgF"/>
    <property type="match status" value="1"/>
</dbReference>
<dbReference type="InterPro" id="IPR012337">
    <property type="entry name" value="RNaseH-like_sf"/>
</dbReference>
<organism evidence="7 8">
    <name type="scientific">Helicobacter cholecystus</name>
    <dbReference type="NCBI Taxonomy" id="45498"/>
    <lineage>
        <taxon>Bacteria</taxon>
        <taxon>Pseudomonadati</taxon>
        <taxon>Campylobacterota</taxon>
        <taxon>Epsilonproteobacteria</taxon>
        <taxon>Campylobacterales</taxon>
        <taxon>Helicobacteraceae</taxon>
        <taxon>Helicobacter</taxon>
    </lineage>
</organism>
<keyword evidence="1 5" id="KW-0963">Cytoplasm</keyword>
<evidence type="ECO:0000313" key="8">
    <source>
        <dbReference type="Proteomes" id="UP000257067"/>
    </source>
</evidence>
<evidence type="ECO:0000256" key="5">
    <source>
        <dbReference type="HAMAP-Rule" id="MF_00651"/>
    </source>
</evidence>
<dbReference type="SUPFAM" id="SSF53098">
    <property type="entry name" value="Ribonuclease H-like"/>
    <property type="match status" value="1"/>
</dbReference>
<dbReference type="AlphaFoldDB" id="A0A3D8IZL9"/>
<dbReference type="InterPro" id="IPR006641">
    <property type="entry name" value="YqgF/RNaseH-like_dom"/>
</dbReference>
<evidence type="ECO:0000256" key="1">
    <source>
        <dbReference type="ARBA" id="ARBA00022490"/>
    </source>
</evidence>
<dbReference type="GO" id="GO:0016788">
    <property type="term" value="F:hydrolase activity, acting on ester bonds"/>
    <property type="evidence" value="ECO:0007669"/>
    <property type="project" value="UniProtKB-UniRule"/>
</dbReference>
<dbReference type="GO" id="GO:0000967">
    <property type="term" value="P:rRNA 5'-end processing"/>
    <property type="evidence" value="ECO:0007669"/>
    <property type="project" value="UniProtKB-UniRule"/>
</dbReference>
<comment type="caution">
    <text evidence="7">The sequence shown here is derived from an EMBL/GenBank/DDBJ whole genome shotgun (WGS) entry which is preliminary data.</text>
</comment>
<evidence type="ECO:0000259" key="6">
    <source>
        <dbReference type="SMART" id="SM00732"/>
    </source>
</evidence>
<evidence type="ECO:0000313" key="7">
    <source>
        <dbReference type="EMBL" id="RDU70001.1"/>
    </source>
</evidence>
<dbReference type="Gene3D" id="3.30.420.140">
    <property type="entry name" value="YqgF/RNase H-like domain"/>
    <property type="match status" value="1"/>
</dbReference>
<dbReference type="NCBIfam" id="NF001026">
    <property type="entry name" value="PRK00109.2-2"/>
    <property type="match status" value="1"/>
</dbReference>
<evidence type="ECO:0000256" key="3">
    <source>
        <dbReference type="ARBA" id="ARBA00022722"/>
    </source>
</evidence>
<dbReference type="EC" id="3.1.-.-" evidence="5"/>
<gene>
    <name evidence="7" type="ORF">CQA62_00895</name>
</gene>
<dbReference type="FunFam" id="3.30.420.140:FF:000013">
    <property type="entry name" value="Putative pre-16S rRNA nuclease"/>
    <property type="match status" value="1"/>
</dbReference>
<dbReference type="InterPro" id="IPR005227">
    <property type="entry name" value="YqgF"/>
</dbReference>
<sequence length="139" mass="16117">MCSNLLACDIGLKRIGIALYCNHIILPLQPILRKNRKQASQAFKTLLEEKQIHTLIVGIPKSELNEEEHIMERRIKHFISLVDFKGQIIYVDESYSSIEAQERLFLLKKKERSEKIKNGELDSLAAMIILERYLLNPTL</sequence>
<dbReference type="PANTHER" id="PTHR33317">
    <property type="entry name" value="POLYNUCLEOTIDYL TRANSFERASE, RIBONUCLEASE H-LIKE SUPERFAMILY PROTEIN"/>
    <property type="match status" value="1"/>
</dbReference>
<comment type="function">
    <text evidence="5">Could be a nuclease involved in processing of the 5'-end of pre-16S rRNA.</text>
</comment>
<dbReference type="GO" id="GO:0004518">
    <property type="term" value="F:nuclease activity"/>
    <property type="evidence" value="ECO:0007669"/>
    <property type="project" value="UniProtKB-KW"/>
</dbReference>
<proteinExistence type="inferred from homology"/>
<dbReference type="Proteomes" id="UP000257067">
    <property type="component" value="Unassembled WGS sequence"/>
</dbReference>
<comment type="subcellular location">
    <subcellularLocation>
        <location evidence="5">Cytoplasm</location>
    </subcellularLocation>
</comment>
<comment type="similarity">
    <text evidence="5">Belongs to the YqgF HJR family.</text>
</comment>
<dbReference type="CDD" id="cd16964">
    <property type="entry name" value="YqgF"/>
    <property type="match status" value="1"/>
</dbReference>
<dbReference type="GO" id="GO:0005829">
    <property type="term" value="C:cytosol"/>
    <property type="evidence" value="ECO:0007669"/>
    <property type="project" value="TreeGrafter"/>
</dbReference>
<dbReference type="RefSeq" id="WP_104723784.1">
    <property type="nucleotide sequence ID" value="NZ_FZNE01000002.1"/>
</dbReference>
<keyword evidence="8" id="KW-1185">Reference proteome</keyword>
<dbReference type="EMBL" id="NXLU01000001">
    <property type="protein sequence ID" value="RDU70001.1"/>
    <property type="molecule type" value="Genomic_DNA"/>
</dbReference>
<reference evidence="7 8" key="1">
    <citation type="submission" date="2018-04" db="EMBL/GenBank/DDBJ databases">
        <title>Novel Campyloabacter and Helicobacter Species and Strains.</title>
        <authorList>
            <person name="Mannion A.J."/>
            <person name="Shen Z."/>
            <person name="Fox J.G."/>
        </authorList>
    </citation>
    <scope>NUCLEOTIDE SEQUENCE [LARGE SCALE GENOMIC DNA]</scope>
    <source>
        <strain evidence="7 8">ATCC 700242</strain>
    </source>
</reference>
<dbReference type="PANTHER" id="PTHR33317:SF4">
    <property type="entry name" value="POLYNUCLEOTIDYL TRANSFERASE, RIBONUCLEASE H-LIKE SUPERFAMILY PROTEIN"/>
    <property type="match status" value="1"/>
</dbReference>
<protein>
    <recommendedName>
        <fullName evidence="5">Putative pre-16S rRNA nuclease</fullName>
        <ecNumber evidence="5">3.1.-.-</ecNumber>
    </recommendedName>
</protein>
<evidence type="ECO:0000256" key="2">
    <source>
        <dbReference type="ARBA" id="ARBA00022517"/>
    </source>
</evidence>
<evidence type="ECO:0000256" key="4">
    <source>
        <dbReference type="ARBA" id="ARBA00022801"/>
    </source>
</evidence>
<dbReference type="SMART" id="SM00732">
    <property type="entry name" value="YqgFc"/>
    <property type="match status" value="1"/>
</dbReference>
<accession>A0A3D8IZL9</accession>
<dbReference type="NCBIfam" id="TIGR00250">
    <property type="entry name" value="RNAse_H_YqgF"/>
    <property type="match status" value="1"/>
</dbReference>
<dbReference type="Pfam" id="PF03652">
    <property type="entry name" value="RuvX"/>
    <property type="match status" value="1"/>
</dbReference>
<dbReference type="OrthoDB" id="9796140at2"/>